<dbReference type="RefSeq" id="WP_015751028.1">
    <property type="nucleotide sequence ID" value="NC_013223.1"/>
</dbReference>
<reference evidence="13" key="1">
    <citation type="submission" date="2009-09" db="EMBL/GenBank/DDBJ databases">
        <title>The complete chromosome of Desulfohalobium retbaense DSM 5692.</title>
        <authorList>
            <consortium name="US DOE Joint Genome Institute (JGI-PGF)"/>
            <person name="Lucas S."/>
            <person name="Copeland A."/>
            <person name="Lapidus A."/>
            <person name="Glavina del Rio T."/>
            <person name="Dalin E."/>
            <person name="Tice H."/>
            <person name="Bruce D."/>
            <person name="Goodwin L."/>
            <person name="Pitluck S."/>
            <person name="Kyrpides N."/>
            <person name="Mavromatis K."/>
            <person name="Ivanova N."/>
            <person name="Mikhailova N."/>
            <person name="Munk A.C."/>
            <person name="Brettin T."/>
            <person name="Detter J.C."/>
            <person name="Han C."/>
            <person name="Tapia R."/>
            <person name="Larimer F."/>
            <person name="Land M."/>
            <person name="Hauser L."/>
            <person name="Markowitz V."/>
            <person name="Cheng J.-F."/>
            <person name="Hugenholtz P."/>
            <person name="Woyke T."/>
            <person name="Wu D."/>
            <person name="Spring S."/>
            <person name="Klenk H.-P."/>
            <person name="Eisen J.A."/>
        </authorList>
    </citation>
    <scope>NUCLEOTIDE SEQUENCE [LARGE SCALE GENOMIC DNA]</scope>
    <source>
        <strain evidence="13">DSM 5692</strain>
    </source>
</reference>
<accession>C8WYV4</accession>
<keyword evidence="4" id="KW-0813">Transport</keyword>
<comment type="similarity">
    <text evidence="2">Belongs to the FliJ family.</text>
</comment>
<protein>
    <recommendedName>
        <fullName evidence="3">Flagellar FliJ protein</fullName>
    </recommendedName>
</protein>
<evidence type="ECO:0000256" key="4">
    <source>
        <dbReference type="ARBA" id="ARBA00022448"/>
    </source>
</evidence>
<dbReference type="GO" id="GO:0009288">
    <property type="term" value="C:bacterial-type flagellum"/>
    <property type="evidence" value="ECO:0007669"/>
    <property type="project" value="InterPro"/>
</dbReference>
<keyword evidence="12" id="KW-0966">Cell projection</keyword>
<dbReference type="EMBL" id="CP001734">
    <property type="protein sequence ID" value="ACV67870.1"/>
    <property type="molecule type" value="Genomic_DNA"/>
</dbReference>
<dbReference type="InterPro" id="IPR012823">
    <property type="entry name" value="Flagell_FliJ"/>
</dbReference>
<dbReference type="InterPro" id="IPR053716">
    <property type="entry name" value="Flag_assembly_chemotaxis_eff"/>
</dbReference>
<evidence type="ECO:0000256" key="2">
    <source>
        <dbReference type="ARBA" id="ARBA00010004"/>
    </source>
</evidence>
<keyword evidence="10" id="KW-1006">Bacterial flagellum protein export</keyword>
<comment type="subcellular location">
    <subcellularLocation>
        <location evidence="1">Cell membrane</location>
        <topology evidence="1">Peripheral membrane protein</topology>
        <orientation evidence="1">Cytoplasmic side</orientation>
    </subcellularLocation>
</comment>
<keyword evidence="13" id="KW-1185">Reference proteome</keyword>
<evidence type="ECO:0000256" key="10">
    <source>
        <dbReference type="ARBA" id="ARBA00023225"/>
    </source>
</evidence>
<keyword evidence="12" id="KW-0969">Cilium</keyword>
<dbReference type="Proteomes" id="UP000001052">
    <property type="component" value="Chromosome"/>
</dbReference>
<gene>
    <name evidence="12" type="ordered locus">Dret_0573</name>
</gene>
<proteinExistence type="inferred from homology"/>
<dbReference type="STRING" id="485915.Dret_0573"/>
<evidence type="ECO:0000256" key="11">
    <source>
        <dbReference type="SAM" id="Coils"/>
    </source>
</evidence>
<evidence type="ECO:0000313" key="13">
    <source>
        <dbReference type="Proteomes" id="UP000001052"/>
    </source>
</evidence>
<sequence>MSEFRLHSVWRVRKQREDQAQQHLAQAQRLQQEICSQLETEKDRLASLHTDMHHLQTKGVDPQTLQLFEHCIQSSRQYCLDLNQDLARAEVVIQERQEHLSAACREKKVVEKLHERHLERWAAEMRRAEKNLMDEIASGVVARKRVVTGEQQ</sequence>
<keyword evidence="6" id="KW-0145">Chemotaxis</keyword>
<dbReference type="KEGG" id="drt:Dret_0573"/>
<organism evidence="12 13">
    <name type="scientific">Desulfohalobium retbaense (strain ATCC 49708 / DSM 5692 / JCM 16813 / HR100)</name>
    <dbReference type="NCBI Taxonomy" id="485915"/>
    <lineage>
        <taxon>Bacteria</taxon>
        <taxon>Pseudomonadati</taxon>
        <taxon>Thermodesulfobacteriota</taxon>
        <taxon>Desulfovibrionia</taxon>
        <taxon>Desulfovibrionales</taxon>
        <taxon>Desulfohalobiaceae</taxon>
        <taxon>Desulfohalobium</taxon>
    </lineage>
</organism>
<evidence type="ECO:0000256" key="5">
    <source>
        <dbReference type="ARBA" id="ARBA00022475"/>
    </source>
</evidence>
<dbReference type="GO" id="GO:0006935">
    <property type="term" value="P:chemotaxis"/>
    <property type="evidence" value="ECO:0007669"/>
    <property type="project" value="UniProtKB-KW"/>
</dbReference>
<evidence type="ECO:0000313" key="12">
    <source>
        <dbReference type="EMBL" id="ACV67870.1"/>
    </source>
</evidence>
<feature type="coiled-coil region" evidence="11">
    <location>
        <begin position="111"/>
        <end position="138"/>
    </location>
</feature>
<reference evidence="12 13" key="2">
    <citation type="journal article" date="2010" name="Stand. Genomic Sci.">
        <title>Complete genome sequence of Desulfohalobium retbaense type strain (HR(100)).</title>
        <authorList>
            <person name="Spring S."/>
            <person name="Nolan M."/>
            <person name="Lapidus A."/>
            <person name="Glavina Del Rio T."/>
            <person name="Copeland A."/>
            <person name="Tice H."/>
            <person name="Cheng J.F."/>
            <person name="Lucas S."/>
            <person name="Land M."/>
            <person name="Chen F."/>
            <person name="Bruce D."/>
            <person name="Goodwin L."/>
            <person name="Pitluck S."/>
            <person name="Ivanova N."/>
            <person name="Mavromatis K."/>
            <person name="Mikhailova N."/>
            <person name="Pati A."/>
            <person name="Chen A."/>
            <person name="Palaniappan K."/>
            <person name="Hauser L."/>
            <person name="Chang Y.J."/>
            <person name="Jeffries C.D."/>
            <person name="Munk C."/>
            <person name="Kiss H."/>
            <person name="Chain P."/>
            <person name="Han C."/>
            <person name="Brettin T."/>
            <person name="Detter J.C."/>
            <person name="Schuler E."/>
            <person name="Goker M."/>
            <person name="Rohde M."/>
            <person name="Bristow J."/>
            <person name="Eisen J.A."/>
            <person name="Markowitz V."/>
            <person name="Hugenholtz P."/>
            <person name="Kyrpides N.C."/>
            <person name="Klenk H.P."/>
        </authorList>
    </citation>
    <scope>NUCLEOTIDE SEQUENCE [LARGE SCALE GENOMIC DNA]</scope>
    <source>
        <strain evidence="12 13">DSM 5692</strain>
    </source>
</reference>
<dbReference type="Gene3D" id="1.10.287.1700">
    <property type="match status" value="1"/>
</dbReference>
<evidence type="ECO:0000256" key="1">
    <source>
        <dbReference type="ARBA" id="ARBA00004413"/>
    </source>
</evidence>
<dbReference type="NCBIfam" id="TIGR02473">
    <property type="entry name" value="flagell_FliJ"/>
    <property type="match status" value="1"/>
</dbReference>
<name>C8WYV4_DESRD</name>
<dbReference type="GO" id="GO:0044781">
    <property type="term" value="P:bacterial-type flagellum organization"/>
    <property type="evidence" value="ECO:0007669"/>
    <property type="project" value="UniProtKB-KW"/>
</dbReference>
<dbReference type="GO" id="GO:0015031">
    <property type="term" value="P:protein transport"/>
    <property type="evidence" value="ECO:0007669"/>
    <property type="project" value="UniProtKB-KW"/>
</dbReference>
<evidence type="ECO:0000256" key="8">
    <source>
        <dbReference type="ARBA" id="ARBA00022927"/>
    </source>
</evidence>
<evidence type="ECO:0000256" key="9">
    <source>
        <dbReference type="ARBA" id="ARBA00023136"/>
    </source>
</evidence>
<keyword evidence="9" id="KW-0472">Membrane</keyword>
<keyword evidence="7" id="KW-1005">Bacterial flagellum biogenesis</keyword>
<keyword evidence="12" id="KW-0282">Flagellum</keyword>
<keyword evidence="11" id="KW-0175">Coiled coil</keyword>
<dbReference type="Pfam" id="PF02050">
    <property type="entry name" value="FliJ"/>
    <property type="match status" value="1"/>
</dbReference>
<evidence type="ECO:0000256" key="6">
    <source>
        <dbReference type="ARBA" id="ARBA00022500"/>
    </source>
</evidence>
<dbReference type="GO" id="GO:0071973">
    <property type="term" value="P:bacterial-type flagellum-dependent cell motility"/>
    <property type="evidence" value="ECO:0007669"/>
    <property type="project" value="InterPro"/>
</dbReference>
<keyword evidence="5" id="KW-1003">Cell membrane</keyword>
<dbReference type="HOGENOM" id="CLU_1719427_0_0_7"/>
<keyword evidence="8" id="KW-0653">Protein transport</keyword>
<evidence type="ECO:0000256" key="3">
    <source>
        <dbReference type="ARBA" id="ARBA00020392"/>
    </source>
</evidence>
<dbReference type="AlphaFoldDB" id="C8WYV4"/>
<dbReference type="GO" id="GO:0005886">
    <property type="term" value="C:plasma membrane"/>
    <property type="evidence" value="ECO:0007669"/>
    <property type="project" value="UniProtKB-SubCell"/>
</dbReference>
<evidence type="ECO:0000256" key="7">
    <source>
        <dbReference type="ARBA" id="ARBA00022795"/>
    </source>
</evidence>